<dbReference type="RefSeq" id="XP_024344568.1">
    <property type="nucleotide sequence ID" value="XM_024487871.1"/>
</dbReference>
<evidence type="ECO:0000313" key="2">
    <source>
        <dbReference type="Proteomes" id="UP000194127"/>
    </source>
</evidence>
<accession>A0A1X6NGN5</accession>
<gene>
    <name evidence="1" type="ORF">POSPLADRAFT_1165248</name>
</gene>
<keyword evidence="2" id="KW-1185">Reference proteome</keyword>
<dbReference type="STRING" id="670580.A0A1X6NGN5"/>
<dbReference type="EMBL" id="KZ110591">
    <property type="protein sequence ID" value="OSX67774.1"/>
    <property type="molecule type" value="Genomic_DNA"/>
</dbReference>
<dbReference type="Proteomes" id="UP000194127">
    <property type="component" value="Unassembled WGS sequence"/>
</dbReference>
<name>A0A1X6NGN5_9APHY</name>
<proteinExistence type="predicted"/>
<reference evidence="1 2" key="1">
    <citation type="submission" date="2017-04" db="EMBL/GenBank/DDBJ databases">
        <title>Genome Sequence of the Model Brown-Rot Fungus Postia placenta SB12.</title>
        <authorList>
            <consortium name="DOE Joint Genome Institute"/>
            <person name="Gaskell J."/>
            <person name="Kersten P."/>
            <person name="Larrondo L.F."/>
            <person name="Canessa P."/>
            <person name="Martinez D."/>
            <person name="Hibbett D."/>
            <person name="Schmoll M."/>
            <person name="Kubicek C.P."/>
            <person name="Martinez A.T."/>
            <person name="Yadav J."/>
            <person name="Master E."/>
            <person name="Magnuson J.K."/>
            <person name="James T."/>
            <person name="Yaver D."/>
            <person name="Berka R."/>
            <person name="Labutti K."/>
            <person name="Lipzen A."/>
            <person name="Aerts A."/>
            <person name="Barry K."/>
            <person name="Henrissat B."/>
            <person name="Blanchette R."/>
            <person name="Grigoriev I."/>
            <person name="Cullen D."/>
        </authorList>
    </citation>
    <scope>NUCLEOTIDE SEQUENCE [LARGE SCALE GENOMIC DNA]</scope>
    <source>
        <strain evidence="1 2">MAD-698-R-SB12</strain>
    </source>
</reference>
<sequence>MPPELAAPMEEINAGMDALPPPVAVRPPVAAKPPVLGRIPKKWKWTGEVFVEVEAGKAQRLCNVTMSDATDPRPNGLRFSICLTTDSIRLQKIYGVADFYMVMQACSPVQQFAKVGPQDDGDAEALKAFTSYLRRRRSFTYARLILDDVEVALLLLFPLSLFELRQALKVPQELVDANALVAALVPWELSWRTYEDALWLSPRSLEPSQNRPPAAVFEALQKSSIFPNTPLFHRVLRILMVPRTLLDFMSTPNRPYCLWYANADGVHPSRGYETKLLQTFLTICKARDVGIKADVRAVFVHIGALATLYKLPALAERRYKRPDLRFYTYGSHENVSPDRWGVREIFPLGGVVTFTPAAVIENIVGTYELIKKIDEHPLWQCYILPSVVAMLAMLTCQDQAPLTLFDQGEFLLDGLLDLIVQGKLSLLRAPTTNHSTRAKKWIGWQLQLLDMDARTLLEECIRTAKEQYSDVKAELADAIQKEIARDLWALQMQPAVMDEYRRLVVVKSKSSDRYFTEDKEGIECVSLSEFDFKDAFFTSED</sequence>
<dbReference type="OrthoDB" id="433924at2759"/>
<dbReference type="GeneID" id="36332820"/>
<evidence type="ECO:0000313" key="1">
    <source>
        <dbReference type="EMBL" id="OSX67774.1"/>
    </source>
</evidence>
<organism evidence="1 2">
    <name type="scientific">Postia placenta MAD-698-R-SB12</name>
    <dbReference type="NCBI Taxonomy" id="670580"/>
    <lineage>
        <taxon>Eukaryota</taxon>
        <taxon>Fungi</taxon>
        <taxon>Dikarya</taxon>
        <taxon>Basidiomycota</taxon>
        <taxon>Agaricomycotina</taxon>
        <taxon>Agaricomycetes</taxon>
        <taxon>Polyporales</taxon>
        <taxon>Adustoporiaceae</taxon>
        <taxon>Rhodonia</taxon>
    </lineage>
</organism>
<dbReference type="AlphaFoldDB" id="A0A1X6NGN5"/>
<protein>
    <submittedName>
        <fullName evidence="1">Uncharacterized protein</fullName>
    </submittedName>
</protein>